<protein>
    <recommendedName>
        <fullName evidence="3">KTSC domain-containing protein</fullName>
    </recommendedName>
</protein>
<sequence length="81" mass="9155">MSTVSIPEAITRISTTNPSSPLAVFHTKSANLVEVVFANTVVTQFWINQGHINYLGTYHRDNLHAAERRFQDYYESMPKAA</sequence>
<comment type="caution">
    <text evidence="1">The sequence shown here is derived from an EMBL/GenBank/DDBJ whole genome shotgun (WGS) entry which is preliminary data.</text>
</comment>
<dbReference type="Proteomes" id="UP001569428">
    <property type="component" value="Unassembled WGS sequence"/>
</dbReference>
<accession>A0ABV4P2X5</accession>
<dbReference type="RefSeq" id="WP_371840369.1">
    <property type="nucleotide sequence ID" value="NZ_JBGMEK010000050.1"/>
</dbReference>
<reference evidence="1 2" key="1">
    <citation type="submission" date="2024-08" db="EMBL/GenBank/DDBJ databases">
        <authorList>
            <person name="Ishaq N."/>
        </authorList>
    </citation>
    <scope>NUCLEOTIDE SEQUENCE [LARGE SCALE GENOMIC DNA]</scope>
    <source>
        <strain evidence="1 2">DSM 18651</strain>
    </source>
</reference>
<evidence type="ECO:0008006" key="3">
    <source>
        <dbReference type="Google" id="ProtNLM"/>
    </source>
</evidence>
<evidence type="ECO:0000313" key="2">
    <source>
        <dbReference type="Proteomes" id="UP001569428"/>
    </source>
</evidence>
<organism evidence="1 2">
    <name type="scientific">Microbulbifer epialgicus</name>
    <dbReference type="NCBI Taxonomy" id="393907"/>
    <lineage>
        <taxon>Bacteria</taxon>
        <taxon>Pseudomonadati</taxon>
        <taxon>Pseudomonadota</taxon>
        <taxon>Gammaproteobacteria</taxon>
        <taxon>Cellvibrionales</taxon>
        <taxon>Microbulbiferaceae</taxon>
        <taxon>Microbulbifer</taxon>
    </lineage>
</organism>
<gene>
    <name evidence="1" type="ORF">ACCI49_17280</name>
</gene>
<evidence type="ECO:0000313" key="1">
    <source>
        <dbReference type="EMBL" id="MFA0812669.1"/>
    </source>
</evidence>
<keyword evidence="2" id="KW-1185">Reference proteome</keyword>
<proteinExistence type="predicted"/>
<dbReference type="EMBL" id="JBGMEK010000050">
    <property type="protein sequence ID" value="MFA0812669.1"/>
    <property type="molecule type" value="Genomic_DNA"/>
</dbReference>
<name>A0ABV4P2X5_9GAMM</name>